<reference evidence="1 2" key="1">
    <citation type="submission" date="2020-09" db="EMBL/GenBank/DDBJ databases">
        <title>De no assembly of potato wild relative species, Solanum commersonii.</title>
        <authorList>
            <person name="Cho K."/>
        </authorList>
    </citation>
    <scope>NUCLEOTIDE SEQUENCE [LARGE SCALE GENOMIC DNA]</scope>
    <source>
        <strain evidence="1">LZ3.2</strain>
        <tissue evidence="1">Leaf</tissue>
    </source>
</reference>
<protein>
    <submittedName>
        <fullName evidence="1">Uncharacterized protein</fullName>
    </submittedName>
</protein>
<comment type="caution">
    <text evidence="1">The sequence shown here is derived from an EMBL/GenBank/DDBJ whole genome shotgun (WGS) entry which is preliminary data.</text>
</comment>
<gene>
    <name evidence="1" type="ORF">H5410_061251</name>
</gene>
<name>A0A9J5W786_SOLCO</name>
<dbReference type="AlphaFoldDB" id="A0A9J5W786"/>
<keyword evidence="2" id="KW-1185">Reference proteome</keyword>
<dbReference type="Proteomes" id="UP000824120">
    <property type="component" value="Chromosome 12"/>
</dbReference>
<organism evidence="1 2">
    <name type="scientific">Solanum commersonii</name>
    <name type="common">Commerson's wild potato</name>
    <name type="synonym">Commerson's nightshade</name>
    <dbReference type="NCBI Taxonomy" id="4109"/>
    <lineage>
        <taxon>Eukaryota</taxon>
        <taxon>Viridiplantae</taxon>
        <taxon>Streptophyta</taxon>
        <taxon>Embryophyta</taxon>
        <taxon>Tracheophyta</taxon>
        <taxon>Spermatophyta</taxon>
        <taxon>Magnoliopsida</taxon>
        <taxon>eudicotyledons</taxon>
        <taxon>Gunneridae</taxon>
        <taxon>Pentapetalae</taxon>
        <taxon>asterids</taxon>
        <taxon>lamiids</taxon>
        <taxon>Solanales</taxon>
        <taxon>Solanaceae</taxon>
        <taxon>Solanoideae</taxon>
        <taxon>Solaneae</taxon>
        <taxon>Solanum</taxon>
    </lineage>
</organism>
<accession>A0A9J5W786</accession>
<evidence type="ECO:0000313" key="2">
    <source>
        <dbReference type="Proteomes" id="UP000824120"/>
    </source>
</evidence>
<dbReference type="EMBL" id="JACXVP010000012">
    <property type="protein sequence ID" value="KAG5571485.1"/>
    <property type="molecule type" value="Genomic_DNA"/>
</dbReference>
<proteinExistence type="predicted"/>
<evidence type="ECO:0000313" key="1">
    <source>
        <dbReference type="EMBL" id="KAG5571485.1"/>
    </source>
</evidence>
<sequence length="67" mass="7417">MCSEGYFGDVSQNRRCTQRFALWSTSPPSSVAFSIFVSRIIGQCSTTTRVARQYADCSFSSSICSFP</sequence>